<dbReference type="Proteomes" id="UP001141806">
    <property type="component" value="Unassembled WGS sequence"/>
</dbReference>
<dbReference type="InterPro" id="IPR006041">
    <property type="entry name" value="Pollen_Ole_e1_allergen"/>
</dbReference>
<accession>A0A9Q0JS45</accession>
<evidence type="ECO:0000313" key="4">
    <source>
        <dbReference type="EMBL" id="KAJ4946688.1"/>
    </source>
</evidence>
<keyword evidence="5" id="KW-1185">Reference proteome</keyword>
<dbReference type="EMBL" id="JAMYWD010000863">
    <property type="protein sequence ID" value="KAJ4946688.1"/>
    <property type="molecule type" value="Genomic_DNA"/>
</dbReference>
<dbReference type="PANTHER" id="PTHR31614:SF5">
    <property type="entry name" value="ALLERGEN-LIKE PROTEIN BRSN20"/>
    <property type="match status" value="1"/>
</dbReference>
<evidence type="ECO:0000313" key="5">
    <source>
        <dbReference type="Proteomes" id="UP001141806"/>
    </source>
</evidence>
<keyword evidence="3" id="KW-0732">Signal</keyword>
<evidence type="ECO:0000256" key="3">
    <source>
        <dbReference type="SAM" id="SignalP"/>
    </source>
</evidence>
<sequence>MSRVLILLALCFLPAIVNAARPVHPVKNPFVVVGKVFCDTCRCGFETSATTYIHGAQVRVECKDRNTLNVVYHADGVTDATELTGSQLQMTTREELCESTLVSSPQTDCSQDTRA</sequence>
<dbReference type="PANTHER" id="PTHR31614">
    <property type="entry name" value="PROTEIN DOWNSTREAM OF FLC-RELATED"/>
    <property type="match status" value="1"/>
</dbReference>
<proteinExistence type="inferred from homology"/>
<organism evidence="4 5">
    <name type="scientific">Protea cynaroides</name>
    <dbReference type="NCBI Taxonomy" id="273540"/>
    <lineage>
        <taxon>Eukaryota</taxon>
        <taxon>Viridiplantae</taxon>
        <taxon>Streptophyta</taxon>
        <taxon>Embryophyta</taxon>
        <taxon>Tracheophyta</taxon>
        <taxon>Spermatophyta</taxon>
        <taxon>Magnoliopsida</taxon>
        <taxon>Proteales</taxon>
        <taxon>Proteaceae</taxon>
        <taxon>Protea</taxon>
    </lineage>
</organism>
<evidence type="ECO:0000256" key="2">
    <source>
        <dbReference type="ARBA" id="ARBA00023157"/>
    </source>
</evidence>
<dbReference type="AlphaFoldDB" id="A0A9Q0JS45"/>
<name>A0A9Q0JS45_9MAGN</name>
<gene>
    <name evidence="4" type="ORF">NE237_014276</name>
</gene>
<feature type="chain" id="PRO_5040234704" evidence="3">
    <location>
        <begin position="20"/>
        <end position="115"/>
    </location>
</feature>
<feature type="signal peptide" evidence="3">
    <location>
        <begin position="1"/>
        <end position="19"/>
    </location>
</feature>
<comment type="caution">
    <text evidence="4">The sequence shown here is derived from an EMBL/GenBank/DDBJ whole genome shotgun (WGS) entry which is preliminary data.</text>
</comment>
<dbReference type="OrthoDB" id="1896520at2759"/>
<protein>
    <submittedName>
        <fullName evidence="4">Uncharacterized protein</fullName>
    </submittedName>
</protein>
<reference evidence="4" key="1">
    <citation type="journal article" date="2023" name="Plant J.">
        <title>The genome of the king protea, Protea cynaroides.</title>
        <authorList>
            <person name="Chang J."/>
            <person name="Duong T.A."/>
            <person name="Schoeman C."/>
            <person name="Ma X."/>
            <person name="Roodt D."/>
            <person name="Barker N."/>
            <person name="Li Z."/>
            <person name="Van de Peer Y."/>
            <person name="Mizrachi E."/>
        </authorList>
    </citation>
    <scope>NUCLEOTIDE SEQUENCE</scope>
    <source>
        <tissue evidence="4">Young leaves</tissue>
    </source>
</reference>
<keyword evidence="2" id="KW-1015">Disulfide bond</keyword>
<dbReference type="Pfam" id="PF01190">
    <property type="entry name" value="Pollen_Ole_e_1"/>
    <property type="match status" value="1"/>
</dbReference>
<evidence type="ECO:0000256" key="1">
    <source>
        <dbReference type="ARBA" id="ARBA00010049"/>
    </source>
</evidence>
<comment type="similarity">
    <text evidence="1">Belongs to the Ole e I family.</text>
</comment>